<evidence type="ECO:0000256" key="12">
    <source>
        <dbReference type="ARBA" id="ARBA00023152"/>
    </source>
</evidence>
<accession>K4LS41</accession>
<evidence type="ECO:0000256" key="13">
    <source>
        <dbReference type="HAMAP-Rule" id="MF_00145"/>
    </source>
</evidence>
<sequence length="393" mass="42273">MKLRTIREIDVGEKRVLVRVDFNVPLDDQGNVTDDTRIKAALPTVRYLLDRRARVILMSHLGRPKGKVVEGLRMTGVAKRLGELLGQEVKRVDDCVGPEVEKAVQGLRPGGVLLLENLRFHPEEEKNDPEFARKLASLADIYVNDAFGTAHRAHASTAGVASFLPAFAGFLMEKEVKALGSILTDPAHPFVAVLGGAKVTDKIGVLNNLVEKVDTILFGGGMANTFLLAQGRDVGDSLVDREHLDFAREFMQKARQRGVRVELPEDLAIAPADGNGSLRVVDSDAVPSGWRALDIGPRTAERYAGVIQRAKTAFWNGPMGVFEKDEFARGSKAVARALAESDVVSVVGGGDSLAVLEKFGLADKVTHASTGGGASLEFLEGRELPGVAVLAEK</sequence>
<evidence type="ECO:0000313" key="17">
    <source>
        <dbReference type="EMBL" id="AFV10909.1"/>
    </source>
</evidence>
<evidence type="ECO:0000256" key="6">
    <source>
        <dbReference type="ARBA" id="ARBA00016471"/>
    </source>
</evidence>
<evidence type="ECO:0000256" key="16">
    <source>
        <dbReference type="RuleBase" id="RU000532"/>
    </source>
</evidence>
<evidence type="ECO:0000256" key="2">
    <source>
        <dbReference type="ARBA" id="ARBA00004838"/>
    </source>
</evidence>
<keyword evidence="7 13" id="KW-0963">Cytoplasm</keyword>
<keyword evidence="8 13" id="KW-0808">Transferase</keyword>
<feature type="binding site" evidence="13">
    <location>
        <position position="152"/>
    </location>
    <ligand>
        <name>substrate</name>
    </ligand>
</feature>
<dbReference type="PANTHER" id="PTHR11406:SF23">
    <property type="entry name" value="PHOSPHOGLYCERATE KINASE 1, CHLOROPLASTIC-RELATED"/>
    <property type="match status" value="1"/>
</dbReference>
<keyword evidence="11 13" id="KW-0067">ATP-binding</keyword>
<feature type="binding site" evidence="13 14">
    <location>
        <begin position="21"/>
        <end position="23"/>
    </location>
    <ligand>
        <name>substrate</name>
    </ligand>
</feature>
<dbReference type="SUPFAM" id="SSF53748">
    <property type="entry name" value="Phosphoglycerate kinase"/>
    <property type="match status" value="1"/>
</dbReference>
<feature type="binding site" evidence="13">
    <location>
        <position position="119"/>
    </location>
    <ligand>
        <name>substrate</name>
    </ligand>
</feature>
<dbReference type="GO" id="GO:0006094">
    <property type="term" value="P:gluconeogenesis"/>
    <property type="evidence" value="ECO:0007669"/>
    <property type="project" value="TreeGrafter"/>
</dbReference>
<dbReference type="GO" id="GO:0043531">
    <property type="term" value="F:ADP binding"/>
    <property type="evidence" value="ECO:0007669"/>
    <property type="project" value="TreeGrafter"/>
</dbReference>
<evidence type="ECO:0000256" key="3">
    <source>
        <dbReference type="ARBA" id="ARBA00008982"/>
    </source>
</evidence>
<evidence type="ECO:0000256" key="15">
    <source>
        <dbReference type="PIRSR" id="PIRSR000724-2"/>
    </source>
</evidence>
<reference evidence="17 18" key="1">
    <citation type="journal article" date="2012" name="BMC Genomics">
        <title>Genome-guided analysis of physiological and morphological traits of the fermentative acetate oxidizer Thermacetogenium phaeum.</title>
        <authorList>
            <person name="Oehler D."/>
            <person name="Poehlein A."/>
            <person name="Leimbach A."/>
            <person name="Muller N."/>
            <person name="Daniel R."/>
            <person name="Gottschalk G."/>
            <person name="Schink B."/>
        </authorList>
    </citation>
    <scope>NUCLEOTIDE SEQUENCE [LARGE SCALE GENOMIC DNA]</scope>
    <source>
        <strain evidence="18">ATCC BAA-254 / DSM 26808 / PB</strain>
    </source>
</reference>
<dbReference type="InterPro" id="IPR015911">
    <property type="entry name" value="Phosphoglycerate_kinase_CS"/>
</dbReference>
<feature type="binding site" evidence="14">
    <location>
        <position position="152"/>
    </location>
    <ligand>
        <name>(2R)-3-phosphoglycerate</name>
        <dbReference type="ChEBI" id="CHEBI:58272"/>
    </ligand>
</feature>
<evidence type="ECO:0000256" key="14">
    <source>
        <dbReference type="PIRSR" id="PIRSR000724-1"/>
    </source>
</evidence>
<evidence type="ECO:0000256" key="8">
    <source>
        <dbReference type="ARBA" id="ARBA00022679"/>
    </source>
</evidence>
<dbReference type="GO" id="GO:0004618">
    <property type="term" value="F:phosphoglycerate kinase activity"/>
    <property type="evidence" value="ECO:0007669"/>
    <property type="project" value="UniProtKB-UniRule"/>
</dbReference>
<dbReference type="EMBL" id="CP003732">
    <property type="protein sequence ID" value="AFV10909.1"/>
    <property type="molecule type" value="Genomic_DNA"/>
</dbReference>
<feature type="binding site" evidence="13">
    <location>
        <position position="37"/>
    </location>
    <ligand>
        <name>substrate</name>
    </ligand>
</feature>
<evidence type="ECO:0000313" key="18">
    <source>
        <dbReference type="Proteomes" id="UP000000467"/>
    </source>
</evidence>
<feature type="binding site" evidence="14">
    <location>
        <position position="37"/>
    </location>
    <ligand>
        <name>(2R)-3-phosphoglycerate</name>
        <dbReference type="ChEBI" id="CHEBI:58272"/>
    </ligand>
</feature>
<feature type="binding site" evidence="13 15">
    <location>
        <begin position="349"/>
        <end position="352"/>
    </location>
    <ligand>
        <name>ATP</name>
        <dbReference type="ChEBI" id="CHEBI:30616"/>
    </ligand>
</feature>
<keyword evidence="9 13" id="KW-0547">Nucleotide-binding</keyword>
<dbReference type="CDD" id="cd00318">
    <property type="entry name" value="Phosphoglycerate_kinase"/>
    <property type="match status" value="1"/>
</dbReference>
<comment type="similarity">
    <text evidence="3 13 16">Belongs to the phosphoglycerate kinase family.</text>
</comment>
<evidence type="ECO:0000256" key="1">
    <source>
        <dbReference type="ARBA" id="ARBA00000642"/>
    </source>
</evidence>
<feature type="binding site" evidence="14">
    <location>
        <position position="119"/>
    </location>
    <ligand>
        <name>(2R)-3-phosphoglycerate</name>
        <dbReference type="ChEBI" id="CHEBI:58272"/>
    </ligand>
</feature>
<organism evidence="17 18">
    <name type="scientific">Thermacetogenium phaeum (strain ATCC BAA-254 / DSM 26808 / PB)</name>
    <dbReference type="NCBI Taxonomy" id="1089553"/>
    <lineage>
        <taxon>Bacteria</taxon>
        <taxon>Bacillati</taxon>
        <taxon>Bacillota</taxon>
        <taxon>Clostridia</taxon>
        <taxon>Thermoanaerobacterales</taxon>
        <taxon>Thermoanaerobacteraceae</taxon>
        <taxon>Thermacetogenium</taxon>
    </lineage>
</organism>
<proteinExistence type="inferred from homology"/>
<comment type="catalytic activity">
    <reaction evidence="1 13 16">
        <text>(2R)-3-phosphoglycerate + ATP = (2R)-3-phospho-glyceroyl phosphate + ADP</text>
        <dbReference type="Rhea" id="RHEA:14801"/>
        <dbReference type="ChEBI" id="CHEBI:30616"/>
        <dbReference type="ChEBI" id="CHEBI:57604"/>
        <dbReference type="ChEBI" id="CHEBI:58272"/>
        <dbReference type="ChEBI" id="CHEBI:456216"/>
        <dbReference type="EC" id="2.7.2.3"/>
    </reaction>
</comment>
<dbReference type="Pfam" id="PF00162">
    <property type="entry name" value="PGK"/>
    <property type="match status" value="1"/>
</dbReference>
<keyword evidence="18" id="KW-1185">Reference proteome</keyword>
<gene>
    <name evidence="13 17" type="primary">pgk</name>
    <name evidence="17" type="ordered locus">Tph_c06750</name>
</gene>
<keyword evidence="12 13" id="KW-0324">Glycolysis</keyword>
<evidence type="ECO:0000256" key="9">
    <source>
        <dbReference type="ARBA" id="ARBA00022741"/>
    </source>
</evidence>
<name>K4LS41_THEPS</name>
<dbReference type="RefSeq" id="WP_015049826.1">
    <property type="nucleotide sequence ID" value="NC_018870.1"/>
</dbReference>
<dbReference type="GO" id="GO:0005524">
    <property type="term" value="F:ATP binding"/>
    <property type="evidence" value="ECO:0007669"/>
    <property type="project" value="UniProtKB-KW"/>
</dbReference>
<keyword evidence="10 13" id="KW-0418">Kinase</keyword>
<dbReference type="EC" id="2.7.2.3" evidence="5 13"/>
<feature type="binding site" evidence="13 15">
    <location>
        <position position="323"/>
    </location>
    <ligand>
        <name>ATP</name>
        <dbReference type="ChEBI" id="CHEBI:30616"/>
    </ligand>
</feature>
<feature type="binding site" evidence="13 14">
    <location>
        <begin position="60"/>
        <end position="63"/>
    </location>
    <ligand>
        <name>substrate</name>
    </ligand>
</feature>
<dbReference type="GO" id="GO:0006096">
    <property type="term" value="P:glycolytic process"/>
    <property type="evidence" value="ECO:0007669"/>
    <property type="project" value="UniProtKB-UniRule"/>
</dbReference>
<dbReference type="eggNOG" id="COG0126">
    <property type="taxonomic scope" value="Bacteria"/>
</dbReference>
<dbReference type="PIRSF" id="PIRSF000724">
    <property type="entry name" value="Pgk"/>
    <property type="match status" value="1"/>
</dbReference>
<dbReference type="HOGENOM" id="CLU_025427_0_2_9"/>
<dbReference type="PANTHER" id="PTHR11406">
    <property type="entry name" value="PHOSPHOGLYCERATE KINASE"/>
    <property type="match status" value="1"/>
</dbReference>
<dbReference type="Gene3D" id="3.40.50.1260">
    <property type="entry name" value="Phosphoglycerate kinase, N-terminal domain"/>
    <property type="match status" value="2"/>
</dbReference>
<comment type="subunit">
    <text evidence="4 13">Monomer.</text>
</comment>
<evidence type="ECO:0000256" key="11">
    <source>
        <dbReference type="ARBA" id="ARBA00022840"/>
    </source>
</evidence>
<dbReference type="UniPathway" id="UPA00109">
    <property type="reaction ID" value="UER00185"/>
</dbReference>
<feature type="binding site" evidence="13 15">
    <location>
        <position position="202"/>
    </location>
    <ligand>
        <name>ATP</name>
        <dbReference type="ChEBI" id="CHEBI:30616"/>
    </ligand>
</feature>
<dbReference type="OrthoDB" id="9808460at2"/>
<evidence type="ECO:0000256" key="10">
    <source>
        <dbReference type="ARBA" id="ARBA00022777"/>
    </source>
</evidence>
<dbReference type="AlphaFoldDB" id="K4LS41"/>
<dbReference type="InterPro" id="IPR036043">
    <property type="entry name" value="Phosphoglycerate_kinase_sf"/>
</dbReference>
<comment type="subcellular location">
    <subcellularLocation>
        <location evidence="13">Cytoplasm</location>
    </subcellularLocation>
</comment>
<dbReference type="PROSITE" id="PS00111">
    <property type="entry name" value="PGLYCERATE_KINASE"/>
    <property type="match status" value="1"/>
</dbReference>
<evidence type="ECO:0000256" key="5">
    <source>
        <dbReference type="ARBA" id="ARBA00013061"/>
    </source>
</evidence>
<dbReference type="GO" id="GO:0005829">
    <property type="term" value="C:cytosol"/>
    <property type="evidence" value="ECO:0007669"/>
    <property type="project" value="TreeGrafter"/>
</dbReference>
<protein>
    <recommendedName>
        <fullName evidence="6 13">Phosphoglycerate kinase</fullName>
        <ecNumber evidence="5 13">2.7.2.3</ecNumber>
    </recommendedName>
</protein>
<dbReference type="InterPro" id="IPR015824">
    <property type="entry name" value="Phosphoglycerate_kinase_N"/>
</dbReference>
<comment type="caution">
    <text evidence="13">Lacks conserved residue(s) required for the propagation of feature annotation.</text>
</comment>
<evidence type="ECO:0000256" key="7">
    <source>
        <dbReference type="ARBA" id="ARBA00022490"/>
    </source>
</evidence>
<comment type="pathway">
    <text evidence="2 13">Carbohydrate degradation; glycolysis; pyruvate from D-glyceraldehyde 3-phosphate: step 2/5.</text>
</comment>
<dbReference type="HAMAP" id="MF_00145">
    <property type="entry name" value="Phosphoglyc_kinase"/>
    <property type="match status" value="1"/>
</dbReference>
<dbReference type="Proteomes" id="UP000000467">
    <property type="component" value="Chromosome"/>
</dbReference>
<dbReference type="InterPro" id="IPR001576">
    <property type="entry name" value="Phosphoglycerate_kinase"/>
</dbReference>
<dbReference type="FunFam" id="3.40.50.1260:FF:000031">
    <property type="entry name" value="Phosphoglycerate kinase 1"/>
    <property type="match status" value="1"/>
</dbReference>
<dbReference type="FunFam" id="3.40.50.1260:FF:000006">
    <property type="entry name" value="Phosphoglycerate kinase"/>
    <property type="match status" value="1"/>
</dbReference>
<dbReference type="PRINTS" id="PR00477">
    <property type="entry name" value="PHGLYCKINASE"/>
</dbReference>
<dbReference type="STRING" id="1089553.Tph_c06750"/>
<dbReference type="KEGG" id="tpz:Tph_c06750"/>
<evidence type="ECO:0000256" key="4">
    <source>
        <dbReference type="ARBA" id="ARBA00011245"/>
    </source>
</evidence>